<feature type="repeat" description="TPR" evidence="1">
    <location>
        <begin position="62"/>
        <end position="95"/>
    </location>
</feature>
<dbReference type="PANTHER" id="PTHR12558">
    <property type="entry name" value="CELL DIVISION CYCLE 16,23,27"/>
    <property type="match status" value="1"/>
</dbReference>
<dbReference type="SUPFAM" id="SSF48452">
    <property type="entry name" value="TPR-like"/>
    <property type="match status" value="3"/>
</dbReference>
<dbReference type="InterPro" id="IPR019734">
    <property type="entry name" value="TPR_rpt"/>
</dbReference>
<feature type="signal peptide" evidence="2">
    <location>
        <begin position="1"/>
        <end position="19"/>
    </location>
</feature>
<keyword evidence="1" id="KW-0802">TPR repeat</keyword>
<sequence>MKNIFLLLIVLYTHSISYAQVTIQLNNSQDYITEAINLFKNNNWEAGKNIVDKGLLKFPIDSDLKMLSGKYYHHFKQYDRARYDLNKALELNPNNVDAKQILVNVEMESERYSSAICYVNELLEVNPYWKGLWRKKIELYELQNNHIEANRLRKRIRHIYPKDSTLKKDYLYSIEVAANAQREEGKIDNALELSKKLVKENPQREDYYLNVVNDNLKAGDNYAALAFVERGLNQFPQNDALINKKAGILAEQNRYDELLEFLQKKKRRKQYNYYLKEAARNAKDKDPVTLYGKVFFANPSNTEAFTYVFNDAMAKHQYEEALFLLNKHRQAAGGSKKLSVKELSIYKSMGNDAKAASFTKELFYRYPNDSDIKDDYVKIMLISAKNKMESAQYYEAIADWQQVGLYGDNELNQIAQNAIYNAYLAQGDYNNALNALNELIFLDANNKDLFLKRAEIYYLQKNYHKALNSYEQALNLTDGEQKLKYKNGYADMATKIISELNKNFRHTEALKFTKHWLTIDPTNQNALRYAVNLSHQTGNTKEMFNYAQKGSNYYPDDVFFKIKLAEIKGQKANLEEYAQIYHSLHKELKINPYHKLVLNTFSQITEDYSYSLLKEKLNNVAITKIDTALNYIPNNNNLKYIKGLAFEKLKQYDSAYYYQSFYEPSNMEASEFKEKLNYLKSRGYKNSIGISHIRSRHGDHYAINTISTIEYARFEEKNTYIGRINYAGRPSGKGIQIQGEWLRDWNERTSTMINAAWANQFFPEITLNASVYRYFNILNGIQFEFGAGYRKLSEPQITNTNNNMFNVVAGATKELDHFRINTRINTFLLDKKLLYNLSLNTRYYFSSPKNYITAVGSIGSSPDVELVNYQLYDGFSVLNTMVGAGFGWNIYKNVYGNFLGTWYNYKVNDPEEVQYKNLYNLYFGINVAF</sequence>
<feature type="domain" description="YaiO beta-barrel" evidence="3">
    <location>
        <begin position="685"/>
        <end position="863"/>
    </location>
</feature>
<dbReference type="PROSITE" id="PS50005">
    <property type="entry name" value="TPR"/>
    <property type="match status" value="2"/>
</dbReference>
<evidence type="ECO:0000259" key="3">
    <source>
        <dbReference type="Pfam" id="PF19413"/>
    </source>
</evidence>
<evidence type="ECO:0000313" key="4">
    <source>
        <dbReference type="EMBL" id="MBB4118466.1"/>
    </source>
</evidence>
<keyword evidence="2" id="KW-0732">Signal</keyword>
<dbReference type="Pfam" id="PF19413">
    <property type="entry name" value="YaiO"/>
    <property type="match status" value="1"/>
</dbReference>
<keyword evidence="5" id="KW-1185">Reference proteome</keyword>
<feature type="repeat" description="TPR" evidence="1">
    <location>
        <begin position="447"/>
        <end position="480"/>
    </location>
</feature>
<dbReference type="RefSeq" id="WP_183476573.1">
    <property type="nucleotide sequence ID" value="NZ_JACIFO010000002.1"/>
</dbReference>
<reference evidence="4 5" key="1">
    <citation type="submission" date="2020-08" db="EMBL/GenBank/DDBJ databases">
        <title>Genomic Encyclopedia of Type Strains, Phase IV (KMG-IV): sequencing the most valuable type-strain genomes for metagenomic binning, comparative biology and taxonomic classification.</title>
        <authorList>
            <person name="Goeker M."/>
        </authorList>
    </citation>
    <scope>NUCLEOTIDE SEQUENCE [LARGE SCALE GENOMIC DNA]</scope>
    <source>
        <strain evidence="4 5">DSM 29568</strain>
    </source>
</reference>
<dbReference type="SMART" id="SM00028">
    <property type="entry name" value="TPR"/>
    <property type="match status" value="4"/>
</dbReference>
<organism evidence="4 5">
    <name type="scientific">Mesonia hippocampi</name>
    <dbReference type="NCBI Taxonomy" id="1628250"/>
    <lineage>
        <taxon>Bacteria</taxon>
        <taxon>Pseudomonadati</taxon>
        <taxon>Bacteroidota</taxon>
        <taxon>Flavobacteriia</taxon>
        <taxon>Flavobacteriales</taxon>
        <taxon>Flavobacteriaceae</taxon>
        <taxon>Mesonia</taxon>
    </lineage>
</organism>
<feature type="chain" id="PRO_5032754161" evidence="2">
    <location>
        <begin position="20"/>
        <end position="929"/>
    </location>
</feature>
<dbReference type="NCBIfam" id="TIGR04390">
    <property type="entry name" value="OMP_YaiO_dom"/>
    <property type="match status" value="1"/>
</dbReference>
<evidence type="ECO:0000256" key="2">
    <source>
        <dbReference type="SAM" id="SignalP"/>
    </source>
</evidence>
<dbReference type="AlphaFoldDB" id="A0A840EST9"/>
<gene>
    <name evidence="4" type="ORF">GGR32_000740</name>
</gene>
<dbReference type="Pfam" id="PF13432">
    <property type="entry name" value="TPR_16"/>
    <property type="match status" value="2"/>
</dbReference>
<dbReference type="Gene3D" id="1.25.40.10">
    <property type="entry name" value="Tetratricopeptide repeat domain"/>
    <property type="match status" value="4"/>
</dbReference>
<proteinExistence type="predicted"/>
<evidence type="ECO:0000313" key="5">
    <source>
        <dbReference type="Proteomes" id="UP000553034"/>
    </source>
</evidence>
<dbReference type="Proteomes" id="UP000553034">
    <property type="component" value="Unassembled WGS sequence"/>
</dbReference>
<dbReference type="InterPro" id="IPR030887">
    <property type="entry name" value="Beta-barrel_YaiO"/>
</dbReference>
<dbReference type="InterPro" id="IPR011990">
    <property type="entry name" value="TPR-like_helical_dom_sf"/>
</dbReference>
<protein>
    <submittedName>
        <fullName evidence="4">YaiO family outer membrane protein</fullName>
    </submittedName>
</protein>
<name>A0A840EST9_9FLAO</name>
<accession>A0A840EST9</accession>
<evidence type="ECO:0000256" key="1">
    <source>
        <dbReference type="PROSITE-ProRule" id="PRU00339"/>
    </source>
</evidence>
<dbReference type="EMBL" id="JACIFO010000002">
    <property type="protein sequence ID" value="MBB4118466.1"/>
    <property type="molecule type" value="Genomic_DNA"/>
</dbReference>
<comment type="caution">
    <text evidence="4">The sequence shown here is derived from an EMBL/GenBank/DDBJ whole genome shotgun (WGS) entry which is preliminary data.</text>
</comment>
<dbReference type="PANTHER" id="PTHR12558:SF13">
    <property type="entry name" value="CELL DIVISION CYCLE PROTEIN 27 HOMOLOG"/>
    <property type="match status" value="1"/>
</dbReference>